<dbReference type="PRINTS" id="PR00464">
    <property type="entry name" value="EP450II"/>
</dbReference>
<dbReference type="OrthoDB" id="6428965at2759"/>
<evidence type="ECO:0000313" key="8">
    <source>
        <dbReference type="EMBL" id="CAD7641048.1"/>
    </source>
</evidence>
<dbReference type="Pfam" id="PF00067">
    <property type="entry name" value="p450"/>
    <property type="match status" value="1"/>
</dbReference>
<comment type="similarity">
    <text evidence="2">Belongs to the cytochrome P450 family.</text>
</comment>
<dbReference type="InterPro" id="IPR036396">
    <property type="entry name" value="Cyt_P450_sf"/>
</dbReference>
<dbReference type="EMBL" id="OC879189">
    <property type="protein sequence ID" value="CAD7641048.1"/>
    <property type="molecule type" value="Genomic_DNA"/>
</dbReference>
<dbReference type="InterPro" id="IPR001128">
    <property type="entry name" value="Cyt_P450"/>
</dbReference>
<evidence type="ECO:0000256" key="5">
    <source>
        <dbReference type="ARBA" id="ARBA00023002"/>
    </source>
</evidence>
<feature type="non-terminal residue" evidence="8">
    <location>
        <position position="1"/>
    </location>
</feature>
<dbReference type="Gene3D" id="1.10.630.10">
    <property type="entry name" value="Cytochrome P450"/>
    <property type="match status" value="1"/>
</dbReference>
<evidence type="ECO:0000256" key="2">
    <source>
        <dbReference type="ARBA" id="ARBA00010617"/>
    </source>
</evidence>
<dbReference type="GO" id="GO:0020037">
    <property type="term" value="F:heme binding"/>
    <property type="evidence" value="ECO:0007669"/>
    <property type="project" value="InterPro"/>
</dbReference>
<evidence type="ECO:0000256" key="7">
    <source>
        <dbReference type="ARBA" id="ARBA00023033"/>
    </source>
</evidence>
<dbReference type="PANTHER" id="PTHR24302:SF15">
    <property type="entry name" value="FATTY-ACID PEROXYGENASE"/>
    <property type="match status" value="1"/>
</dbReference>
<dbReference type="GO" id="GO:0008395">
    <property type="term" value="F:steroid hydroxylase activity"/>
    <property type="evidence" value="ECO:0007669"/>
    <property type="project" value="TreeGrafter"/>
</dbReference>
<proteinExistence type="inferred from homology"/>
<dbReference type="Proteomes" id="UP000759131">
    <property type="component" value="Unassembled WGS sequence"/>
</dbReference>
<dbReference type="GO" id="GO:0005506">
    <property type="term" value="F:iron ion binding"/>
    <property type="evidence" value="ECO:0007669"/>
    <property type="project" value="InterPro"/>
</dbReference>
<reference evidence="8" key="1">
    <citation type="submission" date="2020-11" db="EMBL/GenBank/DDBJ databases">
        <authorList>
            <person name="Tran Van P."/>
        </authorList>
    </citation>
    <scope>NUCLEOTIDE SEQUENCE</scope>
</reference>
<keyword evidence="6" id="KW-0408">Iron</keyword>
<evidence type="ECO:0000256" key="4">
    <source>
        <dbReference type="ARBA" id="ARBA00022723"/>
    </source>
</evidence>
<dbReference type="InterPro" id="IPR002402">
    <property type="entry name" value="Cyt_P450_E_grp-II"/>
</dbReference>
<dbReference type="SUPFAM" id="SSF48264">
    <property type="entry name" value="Cytochrome P450"/>
    <property type="match status" value="1"/>
</dbReference>
<evidence type="ECO:0008006" key="10">
    <source>
        <dbReference type="Google" id="ProtNLM"/>
    </source>
</evidence>
<keyword evidence="3" id="KW-0349">Heme</keyword>
<keyword evidence="9" id="KW-1185">Reference proteome</keyword>
<gene>
    <name evidence="8" type="ORF">OSB1V03_LOCUS18484</name>
</gene>
<organism evidence="8">
    <name type="scientific">Medioppia subpectinata</name>
    <dbReference type="NCBI Taxonomy" id="1979941"/>
    <lineage>
        <taxon>Eukaryota</taxon>
        <taxon>Metazoa</taxon>
        <taxon>Ecdysozoa</taxon>
        <taxon>Arthropoda</taxon>
        <taxon>Chelicerata</taxon>
        <taxon>Arachnida</taxon>
        <taxon>Acari</taxon>
        <taxon>Acariformes</taxon>
        <taxon>Sarcoptiformes</taxon>
        <taxon>Oribatida</taxon>
        <taxon>Brachypylina</taxon>
        <taxon>Oppioidea</taxon>
        <taxon>Oppiidae</taxon>
        <taxon>Medioppia</taxon>
    </lineage>
</organism>
<keyword evidence="7" id="KW-0503">Monooxygenase</keyword>
<protein>
    <recommendedName>
        <fullName evidence="10">Cytochrome P450</fullName>
    </recommendedName>
</protein>
<keyword evidence="5" id="KW-0560">Oxidoreductase</keyword>
<evidence type="ECO:0000256" key="6">
    <source>
        <dbReference type="ARBA" id="ARBA00023004"/>
    </source>
</evidence>
<dbReference type="InterPro" id="IPR050705">
    <property type="entry name" value="Cytochrome_P450_3A"/>
</dbReference>
<dbReference type="AlphaFoldDB" id="A0A7R9QCY7"/>
<sequence length="302" mass="35123">MRDVMLKSGYSTRNHKYWRSRGVKGPKPWPLIGNLYQVFLKPRCVFGLHNYKTYGKIYGYFDGNKPVLSVAEPELIRDILVKDFHKFVDRVGISLGHPIFERSLLTARGDVWKQIRTIVSPTFSSGKMRKMQILIKDCVERVDNKLETLANSDNNEIDIKKVFVNYTMDVIALCAFATKLQSHSGVEEHPFIHNASQFFRPTVRFGLFFILNQLMPSIVKKYDISFLPKHYINYFKTTLETIITERQSQKGSKNVDFLQLLIDAQNRTDTKDIDEDIRLEVQRISESMKKKGFQLQDMDILA</sequence>
<evidence type="ECO:0000313" key="9">
    <source>
        <dbReference type="Proteomes" id="UP000759131"/>
    </source>
</evidence>
<comment type="cofactor">
    <cofactor evidence="1">
        <name>heme</name>
        <dbReference type="ChEBI" id="CHEBI:30413"/>
    </cofactor>
</comment>
<keyword evidence="4" id="KW-0479">Metal-binding</keyword>
<name>A0A7R9QCY7_9ACAR</name>
<accession>A0A7R9QCY7</accession>
<dbReference type="PANTHER" id="PTHR24302">
    <property type="entry name" value="CYTOCHROME P450 FAMILY 3"/>
    <property type="match status" value="1"/>
</dbReference>
<dbReference type="EMBL" id="CAJPIZ010024614">
    <property type="protein sequence ID" value="CAG2118533.1"/>
    <property type="molecule type" value="Genomic_DNA"/>
</dbReference>
<evidence type="ECO:0000256" key="3">
    <source>
        <dbReference type="ARBA" id="ARBA00022617"/>
    </source>
</evidence>
<dbReference type="GO" id="GO:0016705">
    <property type="term" value="F:oxidoreductase activity, acting on paired donors, with incorporation or reduction of molecular oxygen"/>
    <property type="evidence" value="ECO:0007669"/>
    <property type="project" value="InterPro"/>
</dbReference>
<evidence type="ECO:0000256" key="1">
    <source>
        <dbReference type="ARBA" id="ARBA00001971"/>
    </source>
</evidence>